<feature type="region of interest" description="Disordered" evidence="6">
    <location>
        <begin position="1"/>
        <end position="27"/>
    </location>
</feature>
<proteinExistence type="inferred from homology"/>
<protein>
    <recommendedName>
        <fullName evidence="2">protein-tyrosine-phosphatase</fullName>
        <ecNumber evidence="2">3.1.3.48</ecNumber>
    </recommendedName>
</protein>
<dbReference type="SUPFAM" id="SSF52788">
    <property type="entry name" value="Phosphotyrosine protein phosphatases I"/>
    <property type="match status" value="1"/>
</dbReference>
<dbReference type="InterPro" id="IPR050438">
    <property type="entry name" value="LMW_PTPase"/>
</dbReference>
<dbReference type="EMBL" id="JACBZH010000001">
    <property type="protein sequence ID" value="NYH93685.1"/>
    <property type="molecule type" value="Genomic_DNA"/>
</dbReference>
<evidence type="ECO:0000256" key="1">
    <source>
        <dbReference type="ARBA" id="ARBA00011063"/>
    </source>
</evidence>
<feature type="active site" description="Proton donor" evidence="5">
    <location>
        <position position="155"/>
    </location>
</feature>
<dbReference type="AlphaFoldDB" id="A0A852ZNJ3"/>
<evidence type="ECO:0000259" key="7">
    <source>
        <dbReference type="SMART" id="SM00226"/>
    </source>
</evidence>
<dbReference type="InterPro" id="IPR023485">
    <property type="entry name" value="Ptyr_pPase"/>
</dbReference>
<organism evidence="8 9">
    <name type="scientific">Actinopolymorpha rutila</name>
    <dbReference type="NCBI Taxonomy" id="446787"/>
    <lineage>
        <taxon>Bacteria</taxon>
        <taxon>Bacillati</taxon>
        <taxon>Actinomycetota</taxon>
        <taxon>Actinomycetes</taxon>
        <taxon>Propionibacteriales</taxon>
        <taxon>Actinopolymorphaceae</taxon>
        <taxon>Actinopolymorpha</taxon>
    </lineage>
</organism>
<feature type="active site" description="Nucleophile" evidence="5">
    <location>
        <position position="38"/>
    </location>
</feature>
<dbReference type="Pfam" id="PF01451">
    <property type="entry name" value="LMWPc"/>
    <property type="match status" value="1"/>
</dbReference>
<comment type="similarity">
    <text evidence="1">Belongs to the low molecular weight phosphotyrosine protein phosphatase family.</text>
</comment>
<dbReference type="PANTHER" id="PTHR11717">
    <property type="entry name" value="LOW MOLECULAR WEIGHT PROTEIN TYROSINE PHOSPHATASE"/>
    <property type="match status" value="1"/>
</dbReference>
<evidence type="ECO:0000313" key="8">
    <source>
        <dbReference type="EMBL" id="NYH93685.1"/>
    </source>
</evidence>
<evidence type="ECO:0000256" key="6">
    <source>
        <dbReference type="SAM" id="MobiDB-lite"/>
    </source>
</evidence>
<dbReference type="GO" id="GO:0004725">
    <property type="term" value="F:protein tyrosine phosphatase activity"/>
    <property type="evidence" value="ECO:0007669"/>
    <property type="project" value="UniProtKB-EC"/>
</dbReference>
<dbReference type="PRINTS" id="PR00719">
    <property type="entry name" value="LMWPTPASE"/>
</dbReference>
<gene>
    <name evidence="8" type="ORF">F4554_006323</name>
</gene>
<dbReference type="RefSeq" id="WP_179791179.1">
    <property type="nucleotide sequence ID" value="NZ_BAAARR010000012.1"/>
</dbReference>
<feature type="active site" evidence="5">
    <location>
        <position position="44"/>
    </location>
</feature>
<sequence>MTGPADPVPTGDRAGRHPGTVQLPQPRDPSAYHLSLVCLGNICRSPIAAVVVRRQLADAGLTVVRVDSAGLGGWHVGEEMDPRSARVLVASGYDRDEVSAHRAQQFDRGWFAGRDLVLGMDDANLDGLRRLAGPGDGHRVGLFGWFGRNVGEIPDPYTAGGEAFDEVLEMVEVAAAGLVAELASVLRTTD</sequence>
<keyword evidence="3 8" id="KW-0378">Hydrolase</keyword>
<feature type="domain" description="Phosphotyrosine protein phosphatase I" evidence="7">
    <location>
        <begin position="32"/>
        <end position="181"/>
    </location>
</feature>
<dbReference type="InterPro" id="IPR036196">
    <property type="entry name" value="Ptyr_pPase_sf"/>
</dbReference>
<dbReference type="CDD" id="cd16343">
    <property type="entry name" value="LMWPTP"/>
    <property type="match status" value="1"/>
</dbReference>
<dbReference type="InterPro" id="IPR017867">
    <property type="entry name" value="Tyr_phospatase_low_mol_wt"/>
</dbReference>
<dbReference type="PANTHER" id="PTHR11717:SF7">
    <property type="entry name" value="LOW MOLECULAR WEIGHT PHOSPHOTYROSINE PROTEIN PHOSPHATASE"/>
    <property type="match status" value="1"/>
</dbReference>
<evidence type="ECO:0000256" key="2">
    <source>
        <dbReference type="ARBA" id="ARBA00013064"/>
    </source>
</evidence>
<keyword evidence="4" id="KW-0904">Protein phosphatase</keyword>
<reference evidence="8 9" key="1">
    <citation type="submission" date="2020-07" db="EMBL/GenBank/DDBJ databases">
        <title>Sequencing the genomes of 1000 actinobacteria strains.</title>
        <authorList>
            <person name="Klenk H.-P."/>
        </authorList>
    </citation>
    <scope>NUCLEOTIDE SEQUENCE [LARGE SCALE GENOMIC DNA]</scope>
    <source>
        <strain evidence="8 9">DSM 18448</strain>
    </source>
</reference>
<comment type="caution">
    <text evidence="8">The sequence shown here is derived from an EMBL/GenBank/DDBJ whole genome shotgun (WGS) entry which is preliminary data.</text>
</comment>
<dbReference type="Proteomes" id="UP000579605">
    <property type="component" value="Unassembled WGS sequence"/>
</dbReference>
<evidence type="ECO:0000256" key="3">
    <source>
        <dbReference type="ARBA" id="ARBA00022801"/>
    </source>
</evidence>
<evidence type="ECO:0000256" key="4">
    <source>
        <dbReference type="ARBA" id="ARBA00022912"/>
    </source>
</evidence>
<keyword evidence="9" id="KW-1185">Reference proteome</keyword>
<accession>A0A852ZNJ3</accession>
<dbReference type="Gene3D" id="3.40.50.2300">
    <property type="match status" value="1"/>
</dbReference>
<evidence type="ECO:0000313" key="9">
    <source>
        <dbReference type="Proteomes" id="UP000579605"/>
    </source>
</evidence>
<dbReference type="EC" id="3.1.3.48" evidence="2"/>
<dbReference type="SMART" id="SM00226">
    <property type="entry name" value="LMWPc"/>
    <property type="match status" value="1"/>
</dbReference>
<name>A0A852ZNJ3_9ACTN</name>
<evidence type="ECO:0000256" key="5">
    <source>
        <dbReference type="PIRSR" id="PIRSR617867-1"/>
    </source>
</evidence>